<feature type="region of interest" description="Disordered" evidence="1">
    <location>
        <begin position="231"/>
        <end position="289"/>
    </location>
</feature>
<feature type="compositionally biased region" description="Low complexity" evidence="1">
    <location>
        <begin position="325"/>
        <end position="343"/>
    </location>
</feature>
<evidence type="ECO:0000256" key="1">
    <source>
        <dbReference type="SAM" id="MobiDB-lite"/>
    </source>
</evidence>
<evidence type="ECO:0000313" key="3">
    <source>
        <dbReference type="Proteomes" id="UP000515908"/>
    </source>
</evidence>
<feature type="compositionally biased region" description="Polar residues" evidence="1">
    <location>
        <begin position="260"/>
        <end position="271"/>
    </location>
</feature>
<proteinExistence type="predicted"/>
<protein>
    <submittedName>
        <fullName evidence="2">Uncharacterized protein</fullName>
    </submittedName>
</protein>
<feature type="compositionally biased region" description="Low complexity" evidence="1">
    <location>
        <begin position="369"/>
        <end position="383"/>
    </location>
</feature>
<reference evidence="2 3" key="1">
    <citation type="submission" date="2020-08" db="EMBL/GenBank/DDBJ databases">
        <authorList>
            <person name="Newling K."/>
            <person name="Davey J."/>
            <person name="Forrester S."/>
        </authorList>
    </citation>
    <scope>NUCLEOTIDE SEQUENCE [LARGE SCALE GENOMIC DNA]</scope>
    <source>
        <strain evidence="3">Crithidia deanei Carvalho (ATCC PRA-265)</strain>
    </source>
</reference>
<feature type="compositionally biased region" description="Polar residues" evidence="1">
    <location>
        <begin position="572"/>
        <end position="583"/>
    </location>
</feature>
<feature type="region of interest" description="Disordered" evidence="1">
    <location>
        <begin position="313"/>
        <end position="346"/>
    </location>
</feature>
<accession>A0A7G2CR05</accession>
<dbReference type="Proteomes" id="UP000515908">
    <property type="component" value="Chromosome 25"/>
</dbReference>
<dbReference type="EMBL" id="LR877169">
    <property type="protein sequence ID" value="CAD2222256.1"/>
    <property type="molecule type" value="Genomic_DNA"/>
</dbReference>
<keyword evidence="3" id="KW-1185">Reference proteome</keyword>
<organism evidence="2 3">
    <name type="scientific">Angomonas deanei</name>
    <dbReference type="NCBI Taxonomy" id="59799"/>
    <lineage>
        <taxon>Eukaryota</taxon>
        <taxon>Discoba</taxon>
        <taxon>Euglenozoa</taxon>
        <taxon>Kinetoplastea</taxon>
        <taxon>Metakinetoplastina</taxon>
        <taxon>Trypanosomatida</taxon>
        <taxon>Trypanosomatidae</taxon>
        <taxon>Strigomonadinae</taxon>
        <taxon>Angomonas</taxon>
    </lineage>
</organism>
<dbReference type="AlphaFoldDB" id="A0A7G2CR05"/>
<sequence>MTTIRNNCILTSATNSNESSSHNMHFVNTERGNNDSNQTTKTILQGFSAVRGGNVSLSSSDNSSGRELAYADSSDGVLSDDGSDVEVGMNPLFFKILQAQKSRQAVDHFTTLHSSLPGKLGAIPTRSRPRQSDSVPSVKALPLTSINRRQTSNSFDITGVSAISPTEDSSFCCLRTISRETEVLHDSPTGAPYRTTVIEVEELTSGVQRILPSLPQVENYERTAAARLVTPSLVESRGNGRPRGRPQPKFSIPVTPPQAFFTSPNPKSSDPLSEEAPPPRSPTDVSPVRCLSPNGNVCGSSLTVTNTKTNSIINPAALSGNPIVPSRNASPSASTNPNPSSSSGVRVMRVEELLSPNEARRPREVFQGSFSSNPSSTGSSMKSWETLNRSGPSSSFLCFSDEGGAAPSPPLLTRPAVPAPPLVQVGELEPEDSSYRPTTHLTVVGGGGGGGRSPLDLPIGATQEVFLTPKPALRRDDSKSSLTSLINVLDGCNHQDPLADTSTGPTSWHSSFNSSFSSNLSVQGGKFNVGGVAVPLVYAGAPSADGPANRSCEEEDGEETEVGSISGEFKKSTSSNPLLNDDD</sequence>
<name>A0A7G2CR05_9TRYP</name>
<dbReference type="VEuPathDB" id="TriTrypDB:ADEAN_000979600"/>
<feature type="region of interest" description="Disordered" evidence="1">
    <location>
        <begin position="539"/>
        <end position="583"/>
    </location>
</feature>
<evidence type="ECO:0000313" key="2">
    <source>
        <dbReference type="EMBL" id="CAD2222256.1"/>
    </source>
</evidence>
<feature type="region of interest" description="Disordered" evidence="1">
    <location>
        <begin position="367"/>
        <end position="387"/>
    </location>
</feature>
<gene>
    <name evidence="2" type="ORF">ADEAN_000979600</name>
</gene>